<sequence>MKWVTTNIRFPEDMYMELKMEAAQKRSSMADVIRKKVATKKLVKKRKNVNKLLKEMDEIAKEISRQNPGVSLSEKLIEMRYEQ</sequence>
<proteinExistence type="predicted"/>
<evidence type="ECO:0000313" key="3">
    <source>
        <dbReference type="Proteomes" id="UP000178870"/>
    </source>
</evidence>
<dbReference type="SUPFAM" id="SSF47598">
    <property type="entry name" value="Ribbon-helix-helix"/>
    <property type="match status" value="1"/>
</dbReference>
<evidence type="ECO:0000313" key="2">
    <source>
        <dbReference type="EMBL" id="OGM33126.1"/>
    </source>
</evidence>
<dbReference type="Proteomes" id="UP000178870">
    <property type="component" value="Unassembled WGS sequence"/>
</dbReference>
<comment type="caution">
    <text evidence="2">The sequence shown here is derived from an EMBL/GenBank/DDBJ whole genome shotgun (WGS) entry which is preliminary data.</text>
</comment>
<feature type="coiled-coil region" evidence="1">
    <location>
        <begin position="35"/>
        <end position="66"/>
    </location>
</feature>
<organism evidence="2 3">
    <name type="scientific">Candidatus Woesebacteria bacterium RIFCSPHIGHO2_01_FULL_44_21</name>
    <dbReference type="NCBI Taxonomy" id="1802503"/>
    <lineage>
        <taxon>Bacteria</taxon>
        <taxon>Candidatus Woeseibacteriota</taxon>
    </lineage>
</organism>
<evidence type="ECO:0000256" key="1">
    <source>
        <dbReference type="SAM" id="Coils"/>
    </source>
</evidence>
<dbReference type="GO" id="GO:0006355">
    <property type="term" value="P:regulation of DNA-templated transcription"/>
    <property type="evidence" value="ECO:0007669"/>
    <property type="project" value="InterPro"/>
</dbReference>
<name>A0A1F7Z0G6_9BACT</name>
<keyword evidence="1" id="KW-0175">Coiled coil</keyword>
<reference evidence="2 3" key="1">
    <citation type="journal article" date="2016" name="Nat. Commun.">
        <title>Thousands of microbial genomes shed light on interconnected biogeochemical processes in an aquifer system.</title>
        <authorList>
            <person name="Anantharaman K."/>
            <person name="Brown C.T."/>
            <person name="Hug L.A."/>
            <person name="Sharon I."/>
            <person name="Castelle C.J."/>
            <person name="Probst A.J."/>
            <person name="Thomas B.C."/>
            <person name="Singh A."/>
            <person name="Wilkins M.J."/>
            <person name="Karaoz U."/>
            <person name="Brodie E.L."/>
            <person name="Williams K.H."/>
            <person name="Hubbard S.S."/>
            <person name="Banfield J.F."/>
        </authorList>
    </citation>
    <scope>NUCLEOTIDE SEQUENCE [LARGE SCALE GENOMIC DNA]</scope>
</reference>
<dbReference type="InterPro" id="IPR010985">
    <property type="entry name" value="Ribbon_hlx_hlx"/>
</dbReference>
<gene>
    <name evidence="2" type="ORF">A2803_00270</name>
</gene>
<dbReference type="AlphaFoldDB" id="A0A1F7Z0G6"/>
<dbReference type="EMBL" id="MGGP01000007">
    <property type="protein sequence ID" value="OGM33126.1"/>
    <property type="molecule type" value="Genomic_DNA"/>
</dbReference>
<accession>A0A1F7Z0G6</accession>
<protein>
    <submittedName>
        <fullName evidence="2">Uncharacterized protein</fullName>
    </submittedName>
</protein>